<name>A0A243RH21_9ACTN</name>
<organism evidence="1 2">
    <name type="scientific">Streptosporangium minutum</name>
    <dbReference type="NCBI Taxonomy" id="569862"/>
    <lineage>
        <taxon>Bacteria</taxon>
        <taxon>Bacillati</taxon>
        <taxon>Actinomycetota</taxon>
        <taxon>Actinomycetes</taxon>
        <taxon>Streptosporangiales</taxon>
        <taxon>Streptosporangiaceae</taxon>
        <taxon>Streptosporangium</taxon>
    </lineage>
</organism>
<sequence length="66" mass="7032">MTGLCLFSRLLVTGLCLFSRLLVTGLCLFSRLLVTGSCLASRLPGAAQVWMIAAFSRVYSSTASCP</sequence>
<evidence type="ECO:0000313" key="1">
    <source>
        <dbReference type="EMBL" id="OUC94064.1"/>
    </source>
</evidence>
<dbReference type="EMBL" id="NGFP01000116">
    <property type="protein sequence ID" value="OUC94064.1"/>
    <property type="molecule type" value="Genomic_DNA"/>
</dbReference>
<comment type="caution">
    <text evidence="1">The sequence shown here is derived from an EMBL/GenBank/DDBJ whole genome shotgun (WGS) entry which is preliminary data.</text>
</comment>
<gene>
    <name evidence="1" type="ORF">CA984_23805</name>
</gene>
<dbReference type="Proteomes" id="UP000194761">
    <property type="component" value="Unassembled WGS sequence"/>
</dbReference>
<proteinExistence type="predicted"/>
<keyword evidence="2" id="KW-1185">Reference proteome</keyword>
<evidence type="ECO:0000313" key="2">
    <source>
        <dbReference type="Proteomes" id="UP000194761"/>
    </source>
</evidence>
<protein>
    <submittedName>
        <fullName evidence="1">Uncharacterized protein</fullName>
    </submittedName>
</protein>
<reference evidence="1 2" key="1">
    <citation type="submission" date="2017-05" db="EMBL/GenBank/DDBJ databases">
        <title>Biotechnological potential of actinobacteria isolated from South African environments.</title>
        <authorList>
            <person name="Le Roes-Hill M."/>
            <person name="Prins A."/>
            <person name="Durrell K.A."/>
        </authorList>
    </citation>
    <scope>NUCLEOTIDE SEQUENCE [LARGE SCALE GENOMIC DNA]</scope>
    <source>
        <strain evidence="1">M26</strain>
    </source>
</reference>
<dbReference type="AlphaFoldDB" id="A0A243RH21"/>
<accession>A0A243RH21</accession>